<keyword evidence="5 13" id="KW-0813">Transport</keyword>
<reference evidence="14 15" key="1">
    <citation type="submission" date="2016-11" db="EMBL/GenBank/DDBJ databases">
        <authorList>
            <person name="Jaros S."/>
            <person name="Januszkiewicz K."/>
            <person name="Wedrychowicz H."/>
        </authorList>
    </citation>
    <scope>NUCLEOTIDE SEQUENCE [LARGE SCALE GENOMIC DNA]</scope>
    <source>
        <strain evidence="14 15">DSM 21637</strain>
    </source>
</reference>
<protein>
    <recommendedName>
        <fullName evidence="4 13">Outer-membrane lipoprotein LolB</fullName>
    </recommendedName>
</protein>
<dbReference type="GO" id="GO:0009279">
    <property type="term" value="C:cell outer membrane"/>
    <property type="evidence" value="ECO:0007669"/>
    <property type="project" value="UniProtKB-SubCell"/>
</dbReference>
<keyword evidence="8 13" id="KW-0472">Membrane</keyword>
<keyword evidence="9 13" id="KW-0564">Palmitate</keyword>
<dbReference type="AlphaFoldDB" id="A0A1K1YXV0"/>
<dbReference type="InterPro" id="IPR029046">
    <property type="entry name" value="LolA/LolB/LppX"/>
</dbReference>
<evidence type="ECO:0000256" key="11">
    <source>
        <dbReference type="ARBA" id="ARBA00023237"/>
    </source>
</evidence>
<dbReference type="OrthoDB" id="9797618at2"/>
<keyword evidence="15" id="KW-1185">Reference proteome</keyword>
<proteinExistence type="inferred from homology"/>
<dbReference type="STRING" id="1122209.SAMN02745752_02454"/>
<evidence type="ECO:0000256" key="3">
    <source>
        <dbReference type="ARBA" id="ARBA00011245"/>
    </source>
</evidence>
<dbReference type="Proteomes" id="UP000182350">
    <property type="component" value="Unassembled WGS sequence"/>
</dbReference>
<evidence type="ECO:0000256" key="12">
    <source>
        <dbReference type="ARBA" id="ARBA00023288"/>
    </source>
</evidence>
<dbReference type="NCBIfam" id="TIGR00548">
    <property type="entry name" value="lolB"/>
    <property type="match status" value="1"/>
</dbReference>
<dbReference type="Pfam" id="PF03550">
    <property type="entry name" value="LolB"/>
    <property type="match status" value="1"/>
</dbReference>
<dbReference type="Gene3D" id="2.50.20.10">
    <property type="entry name" value="Lipoprotein localisation LolA/LolB/LppX"/>
    <property type="match status" value="1"/>
</dbReference>
<accession>A0A1K1YXV0</accession>
<dbReference type="GO" id="GO:0015031">
    <property type="term" value="P:protein transport"/>
    <property type="evidence" value="ECO:0007669"/>
    <property type="project" value="UniProtKB-KW"/>
</dbReference>
<evidence type="ECO:0000256" key="13">
    <source>
        <dbReference type="HAMAP-Rule" id="MF_00233"/>
    </source>
</evidence>
<evidence type="ECO:0000256" key="5">
    <source>
        <dbReference type="ARBA" id="ARBA00022448"/>
    </source>
</evidence>
<evidence type="ECO:0000256" key="8">
    <source>
        <dbReference type="ARBA" id="ARBA00023136"/>
    </source>
</evidence>
<comment type="similarity">
    <text evidence="2 13">Belongs to the LolB family.</text>
</comment>
<evidence type="ECO:0000256" key="7">
    <source>
        <dbReference type="ARBA" id="ARBA00022927"/>
    </source>
</evidence>
<keyword evidence="12 13" id="KW-0449">Lipoprotein</keyword>
<dbReference type="EMBL" id="FPJW01000009">
    <property type="protein sequence ID" value="SFX66631.1"/>
    <property type="molecule type" value="Genomic_DNA"/>
</dbReference>
<evidence type="ECO:0000256" key="4">
    <source>
        <dbReference type="ARBA" id="ARBA00016202"/>
    </source>
</evidence>
<keyword evidence="10 13" id="KW-0143">Chaperone</keyword>
<dbReference type="RefSeq" id="WP_084662236.1">
    <property type="nucleotide sequence ID" value="NZ_FPJW01000009.1"/>
</dbReference>
<evidence type="ECO:0000256" key="2">
    <source>
        <dbReference type="ARBA" id="ARBA00009696"/>
    </source>
</evidence>
<evidence type="ECO:0000256" key="10">
    <source>
        <dbReference type="ARBA" id="ARBA00023186"/>
    </source>
</evidence>
<keyword evidence="7 13" id="KW-0653">Protein transport</keyword>
<comment type="subcellular location">
    <subcellularLocation>
        <location evidence="1 13">Cell outer membrane</location>
        <topology evidence="1 13">Lipid-anchor</topology>
    </subcellularLocation>
</comment>
<evidence type="ECO:0000256" key="9">
    <source>
        <dbReference type="ARBA" id="ARBA00023139"/>
    </source>
</evidence>
<name>A0A1K1YXV0_9GAMM</name>
<evidence type="ECO:0000313" key="14">
    <source>
        <dbReference type="EMBL" id="SFX66631.1"/>
    </source>
</evidence>
<dbReference type="SUPFAM" id="SSF89392">
    <property type="entry name" value="Prokaryotic lipoproteins and lipoprotein localization factors"/>
    <property type="match status" value="1"/>
</dbReference>
<comment type="subunit">
    <text evidence="3 13">Monomer.</text>
</comment>
<keyword evidence="6 13" id="KW-0732">Signal</keyword>
<dbReference type="HAMAP" id="MF_00233">
    <property type="entry name" value="LolB"/>
    <property type="match status" value="1"/>
</dbReference>
<sequence>MKLKMPAASRLLPVFLLSLLLGLSGCASKSLIIPDNTSLEPNAELWHWRAQGRIAVNDGRGSHSASLDWQQQGYHYQLQILGPLGQGSARLEGQPFLVSLVTSDGQLLQAASPEQLMQQGLGWSFPLSNLIYWMRGLPAPGQVLVLDDQRIQQNGWQIEWRRFSEVDGYQLPSLLIAENGNMQLRLSVSAWQLLPEQ</sequence>
<evidence type="ECO:0000256" key="1">
    <source>
        <dbReference type="ARBA" id="ARBA00004459"/>
    </source>
</evidence>
<dbReference type="GO" id="GO:0044874">
    <property type="term" value="P:lipoprotein localization to outer membrane"/>
    <property type="evidence" value="ECO:0007669"/>
    <property type="project" value="UniProtKB-UniRule"/>
</dbReference>
<dbReference type="InterPro" id="IPR004565">
    <property type="entry name" value="OM_lipoprot_LolB"/>
</dbReference>
<keyword evidence="11 13" id="KW-0998">Cell outer membrane</keyword>
<organism evidence="14 15">
    <name type="scientific">Marinospirillum alkaliphilum DSM 21637</name>
    <dbReference type="NCBI Taxonomy" id="1122209"/>
    <lineage>
        <taxon>Bacteria</taxon>
        <taxon>Pseudomonadati</taxon>
        <taxon>Pseudomonadota</taxon>
        <taxon>Gammaproteobacteria</taxon>
        <taxon>Oceanospirillales</taxon>
        <taxon>Oceanospirillaceae</taxon>
        <taxon>Marinospirillum</taxon>
    </lineage>
</organism>
<dbReference type="PROSITE" id="PS51257">
    <property type="entry name" value="PROKAR_LIPOPROTEIN"/>
    <property type="match status" value="1"/>
</dbReference>
<evidence type="ECO:0000313" key="15">
    <source>
        <dbReference type="Proteomes" id="UP000182350"/>
    </source>
</evidence>
<gene>
    <name evidence="13" type="primary">lolB</name>
    <name evidence="14" type="ORF">SAMN02745752_02454</name>
</gene>
<comment type="function">
    <text evidence="13">Plays a critical role in the incorporation of lipoproteins in the outer membrane after they are released by the LolA protein.</text>
</comment>
<dbReference type="CDD" id="cd16326">
    <property type="entry name" value="LolB"/>
    <property type="match status" value="1"/>
</dbReference>
<evidence type="ECO:0000256" key="6">
    <source>
        <dbReference type="ARBA" id="ARBA00022729"/>
    </source>
</evidence>